<proteinExistence type="predicted"/>
<accession>A0A553NAQ4</accession>
<sequence>MHHPLPKLSLTPATSSPHHGPGQYPHSHTYPPPQAPTGFQPLNRYETHPRNDRLLPPISEQIMSGTLSQGGAFGANRKISRSASVVSLVQAYNEEGQMVNEMIFSPDGK</sequence>
<keyword evidence="3" id="KW-1185">Reference proteome</keyword>
<organism evidence="2 3">
    <name type="scientific">Tigriopus californicus</name>
    <name type="common">Marine copepod</name>
    <dbReference type="NCBI Taxonomy" id="6832"/>
    <lineage>
        <taxon>Eukaryota</taxon>
        <taxon>Metazoa</taxon>
        <taxon>Ecdysozoa</taxon>
        <taxon>Arthropoda</taxon>
        <taxon>Crustacea</taxon>
        <taxon>Multicrustacea</taxon>
        <taxon>Hexanauplia</taxon>
        <taxon>Copepoda</taxon>
        <taxon>Harpacticoida</taxon>
        <taxon>Harpacticidae</taxon>
        <taxon>Tigriopus</taxon>
    </lineage>
</organism>
<evidence type="ECO:0000256" key="1">
    <source>
        <dbReference type="SAM" id="MobiDB-lite"/>
    </source>
</evidence>
<evidence type="ECO:0000313" key="3">
    <source>
        <dbReference type="Proteomes" id="UP000318571"/>
    </source>
</evidence>
<name>A0A553NAQ4_TIGCA</name>
<gene>
    <name evidence="2" type="ORF">TCAL_14344</name>
</gene>
<dbReference type="AlphaFoldDB" id="A0A553NAQ4"/>
<dbReference type="EMBL" id="VCGU01000458">
    <property type="protein sequence ID" value="TRY62514.1"/>
    <property type="molecule type" value="Genomic_DNA"/>
</dbReference>
<feature type="region of interest" description="Disordered" evidence="1">
    <location>
        <begin position="1"/>
        <end position="54"/>
    </location>
</feature>
<evidence type="ECO:0000313" key="2">
    <source>
        <dbReference type="EMBL" id="TRY62514.1"/>
    </source>
</evidence>
<comment type="caution">
    <text evidence="2">The sequence shown here is derived from an EMBL/GenBank/DDBJ whole genome shotgun (WGS) entry which is preliminary data.</text>
</comment>
<dbReference type="Proteomes" id="UP000318571">
    <property type="component" value="Chromosome 10"/>
</dbReference>
<reference evidence="2 3" key="1">
    <citation type="journal article" date="2018" name="Nat. Ecol. Evol.">
        <title>Genomic signatures of mitonuclear coevolution across populations of Tigriopus californicus.</title>
        <authorList>
            <person name="Barreto F.S."/>
            <person name="Watson E.T."/>
            <person name="Lima T.G."/>
            <person name="Willett C.S."/>
            <person name="Edmands S."/>
            <person name="Li W."/>
            <person name="Burton R.S."/>
        </authorList>
    </citation>
    <scope>NUCLEOTIDE SEQUENCE [LARGE SCALE GENOMIC DNA]</scope>
    <source>
        <strain evidence="2 3">San Diego</strain>
    </source>
</reference>
<protein>
    <submittedName>
        <fullName evidence="2">Uncharacterized protein</fullName>
    </submittedName>
</protein>